<dbReference type="GO" id="GO:0007156">
    <property type="term" value="P:homophilic cell adhesion via plasma membrane adhesion molecules"/>
    <property type="evidence" value="ECO:0007669"/>
    <property type="project" value="InterPro"/>
</dbReference>
<dbReference type="EMBL" id="KZ270278">
    <property type="protein sequence ID" value="OZC05993.1"/>
    <property type="molecule type" value="Genomic_DNA"/>
</dbReference>
<dbReference type="PROSITE" id="PS50268">
    <property type="entry name" value="CADHERIN_2"/>
    <property type="match status" value="1"/>
</dbReference>
<organism evidence="3 4">
    <name type="scientific">Onchocerca flexuosa</name>
    <dbReference type="NCBI Taxonomy" id="387005"/>
    <lineage>
        <taxon>Eukaryota</taxon>
        <taxon>Metazoa</taxon>
        <taxon>Ecdysozoa</taxon>
        <taxon>Nematoda</taxon>
        <taxon>Chromadorea</taxon>
        <taxon>Rhabditida</taxon>
        <taxon>Spirurina</taxon>
        <taxon>Spiruromorpha</taxon>
        <taxon>Filarioidea</taxon>
        <taxon>Onchocercidae</taxon>
        <taxon>Onchocerca</taxon>
    </lineage>
</organism>
<dbReference type="Gene3D" id="2.60.40.60">
    <property type="entry name" value="Cadherins"/>
    <property type="match status" value="1"/>
</dbReference>
<feature type="domain" description="Cadherin" evidence="2">
    <location>
        <begin position="2"/>
        <end position="51"/>
    </location>
</feature>
<proteinExistence type="predicted"/>
<dbReference type="CDD" id="cd11304">
    <property type="entry name" value="Cadherin_repeat"/>
    <property type="match status" value="1"/>
</dbReference>
<dbReference type="GO" id="GO:0016020">
    <property type="term" value="C:membrane"/>
    <property type="evidence" value="ECO:0007669"/>
    <property type="project" value="InterPro"/>
</dbReference>
<protein>
    <recommendedName>
        <fullName evidence="2">Cadherin domain-containing protein</fullName>
    </recommendedName>
</protein>
<dbReference type="OrthoDB" id="5846426at2759"/>
<reference evidence="3 4" key="1">
    <citation type="submission" date="2015-12" db="EMBL/GenBank/DDBJ databases">
        <title>Draft genome of the nematode, Onchocerca flexuosa.</title>
        <authorList>
            <person name="Mitreva M."/>
        </authorList>
    </citation>
    <scope>NUCLEOTIDE SEQUENCE [LARGE SCALE GENOMIC DNA]</scope>
    <source>
        <strain evidence="3">Red Deer</strain>
    </source>
</reference>
<evidence type="ECO:0000259" key="2">
    <source>
        <dbReference type="PROSITE" id="PS50268"/>
    </source>
</evidence>
<name>A0A238BLB0_9BILA</name>
<accession>A0A238BLB0</accession>
<gene>
    <name evidence="3" type="ORF">X798_07026</name>
</gene>
<evidence type="ECO:0000256" key="1">
    <source>
        <dbReference type="PROSITE-ProRule" id="PRU00043"/>
    </source>
</evidence>
<evidence type="ECO:0000313" key="3">
    <source>
        <dbReference type="EMBL" id="OZC05993.1"/>
    </source>
</evidence>
<dbReference type="InterPro" id="IPR002126">
    <property type="entry name" value="Cadherin-like_dom"/>
</dbReference>
<feature type="non-terminal residue" evidence="3">
    <location>
        <position position="107"/>
    </location>
</feature>
<dbReference type="Proteomes" id="UP000242913">
    <property type="component" value="Unassembled WGS sequence"/>
</dbReference>
<dbReference type="AlphaFoldDB" id="A0A238BLB0"/>
<evidence type="ECO:0000313" key="4">
    <source>
        <dbReference type="Proteomes" id="UP000242913"/>
    </source>
</evidence>
<keyword evidence="4" id="KW-1185">Reference proteome</keyword>
<dbReference type="GO" id="GO:0005509">
    <property type="term" value="F:calcium ion binding"/>
    <property type="evidence" value="ECO:0007669"/>
    <property type="project" value="UniProtKB-UniRule"/>
</dbReference>
<sequence>MIVTAKQRLDREAEFPGKQLEIPIILKDSGGLQSERSVYIIIGDENDNPMRDGEMTIFVNSYLGRLGKTMIGRVYVEDKDDWDLPDKVFSWAPGKSLPGFSLAVNGE</sequence>
<keyword evidence="1" id="KW-0106">Calcium</keyword>